<evidence type="ECO:0000313" key="2">
    <source>
        <dbReference type="Proteomes" id="UP001589776"/>
    </source>
</evidence>
<comment type="caution">
    <text evidence="1">The sequence shown here is derived from an EMBL/GenBank/DDBJ whole genome shotgun (WGS) entry which is preliminary data.</text>
</comment>
<name>A0ABV6DMH4_9BACL</name>
<dbReference type="Proteomes" id="UP001589776">
    <property type="component" value="Unassembled WGS sequence"/>
</dbReference>
<gene>
    <name evidence="1" type="ORF">ACFFK0_15570</name>
</gene>
<sequence>MGMNRHLMRNGCAKVTARGIIFKGARFTCPTAIRDQWFEKAAFEKEWRVKIVYTLNKNLSAIYVVEDNGDLEKCNRIDDSRTPSDVKLQLYFQSIQKLKALRKMQNNEAYRINRDKQRWEDGRIN</sequence>
<reference evidence="1 2" key="1">
    <citation type="submission" date="2024-09" db="EMBL/GenBank/DDBJ databases">
        <authorList>
            <person name="Sun Q."/>
            <person name="Mori K."/>
        </authorList>
    </citation>
    <scope>NUCLEOTIDE SEQUENCE [LARGE SCALE GENOMIC DNA]</scope>
    <source>
        <strain evidence="1 2">CCM 7759</strain>
    </source>
</reference>
<dbReference type="RefSeq" id="WP_027093148.1">
    <property type="nucleotide sequence ID" value="NZ_JBHLWN010000064.1"/>
</dbReference>
<dbReference type="EMBL" id="JBHLWN010000064">
    <property type="protein sequence ID" value="MFC0213849.1"/>
    <property type="molecule type" value="Genomic_DNA"/>
</dbReference>
<proteinExistence type="predicted"/>
<evidence type="ECO:0000313" key="1">
    <source>
        <dbReference type="EMBL" id="MFC0213849.1"/>
    </source>
</evidence>
<organism evidence="1 2">
    <name type="scientific">Paenibacillus chartarius</name>
    <dbReference type="NCBI Taxonomy" id="747481"/>
    <lineage>
        <taxon>Bacteria</taxon>
        <taxon>Bacillati</taxon>
        <taxon>Bacillota</taxon>
        <taxon>Bacilli</taxon>
        <taxon>Bacillales</taxon>
        <taxon>Paenibacillaceae</taxon>
        <taxon>Paenibacillus</taxon>
    </lineage>
</organism>
<accession>A0ABV6DMH4</accession>
<protein>
    <submittedName>
        <fullName evidence="1">Uncharacterized protein</fullName>
    </submittedName>
</protein>
<keyword evidence="2" id="KW-1185">Reference proteome</keyword>